<proteinExistence type="predicted"/>
<reference evidence="3 4" key="1">
    <citation type="submission" date="2019-11" db="EMBL/GenBank/DDBJ databases">
        <authorList>
            <person name="He Y."/>
        </authorList>
    </citation>
    <scope>NUCLEOTIDE SEQUENCE [LARGE SCALE GENOMIC DNA]</scope>
    <source>
        <strain evidence="3 4">SCSIO 58843</strain>
    </source>
</reference>
<evidence type="ECO:0000259" key="1">
    <source>
        <dbReference type="Pfam" id="PF00501"/>
    </source>
</evidence>
<keyword evidence="4" id="KW-1185">Reference proteome</keyword>
<dbReference type="RefSeq" id="WP_153759449.1">
    <property type="nucleotide sequence ID" value="NZ_CP045851.1"/>
</dbReference>
<organism evidence="3 4">
    <name type="scientific">Actinomarinicola tropica</name>
    <dbReference type="NCBI Taxonomy" id="2789776"/>
    <lineage>
        <taxon>Bacteria</taxon>
        <taxon>Bacillati</taxon>
        <taxon>Actinomycetota</taxon>
        <taxon>Acidimicrobiia</taxon>
        <taxon>Acidimicrobiales</taxon>
        <taxon>Iamiaceae</taxon>
        <taxon>Actinomarinicola</taxon>
    </lineage>
</organism>
<dbReference type="PANTHER" id="PTHR24096">
    <property type="entry name" value="LONG-CHAIN-FATTY-ACID--COA LIGASE"/>
    <property type="match status" value="1"/>
</dbReference>
<dbReference type="EMBL" id="CP045851">
    <property type="protein sequence ID" value="QGG95341.1"/>
    <property type="molecule type" value="Genomic_DNA"/>
</dbReference>
<dbReference type="PROSITE" id="PS00455">
    <property type="entry name" value="AMP_BINDING"/>
    <property type="match status" value="1"/>
</dbReference>
<feature type="domain" description="AMP-binding enzyme C-terminal" evidence="2">
    <location>
        <begin position="421"/>
        <end position="499"/>
    </location>
</feature>
<dbReference type="Pfam" id="PF13193">
    <property type="entry name" value="AMP-binding_C"/>
    <property type="match status" value="1"/>
</dbReference>
<evidence type="ECO:0000313" key="3">
    <source>
        <dbReference type="EMBL" id="QGG95341.1"/>
    </source>
</evidence>
<dbReference type="InterPro" id="IPR042099">
    <property type="entry name" value="ANL_N_sf"/>
</dbReference>
<dbReference type="KEGG" id="atq:GH723_09655"/>
<evidence type="ECO:0000259" key="2">
    <source>
        <dbReference type="Pfam" id="PF13193"/>
    </source>
</evidence>
<name>A0A5Q2RL93_9ACTN</name>
<gene>
    <name evidence="3" type="ORF">GH723_09655</name>
</gene>
<dbReference type="AlphaFoldDB" id="A0A5Q2RL93"/>
<dbReference type="Gene3D" id="3.40.50.12780">
    <property type="entry name" value="N-terminal domain of ligase-like"/>
    <property type="match status" value="1"/>
</dbReference>
<dbReference type="PANTHER" id="PTHR24096:SF323">
    <property type="entry name" value="BLR3536 PROTEIN"/>
    <property type="match status" value="1"/>
</dbReference>
<dbReference type="InterPro" id="IPR020845">
    <property type="entry name" value="AMP-binding_CS"/>
</dbReference>
<feature type="domain" description="AMP-dependent synthetase/ligase" evidence="1">
    <location>
        <begin position="8"/>
        <end position="362"/>
    </location>
</feature>
<dbReference type="Proteomes" id="UP000334019">
    <property type="component" value="Chromosome"/>
</dbReference>
<dbReference type="InterPro" id="IPR025110">
    <property type="entry name" value="AMP-bd_C"/>
</dbReference>
<dbReference type="Pfam" id="PF00501">
    <property type="entry name" value="AMP-binding"/>
    <property type="match status" value="1"/>
</dbReference>
<protein>
    <submittedName>
        <fullName evidence="3">AMP-binding protein</fullName>
    </submittedName>
</protein>
<dbReference type="InterPro" id="IPR000873">
    <property type="entry name" value="AMP-dep_synth/lig_dom"/>
</dbReference>
<evidence type="ECO:0000313" key="4">
    <source>
        <dbReference type="Proteomes" id="UP000334019"/>
    </source>
</evidence>
<accession>A0A5Q2RL93</accession>
<dbReference type="Gene3D" id="3.30.300.30">
    <property type="match status" value="1"/>
</dbReference>
<dbReference type="GO" id="GO:0016405">
    <property type="term" value="F:CoA-ligase activity"/>
    <property type="evidence" value="ECO:0007669"/>
    <property type="project" value="TreeGrafter"/>
</dbReference>
<dbReference type="SUPFAM" id="SSF56801">
    <property type="entry name" value="Acetyl-CoA synthetase-like"/>
    <property type="match status" value="1"/>
</dbReference>
<dbReference type="InterPro" id="IPR045851">
    <property type="entry name" value="AMP-bd_C_sf"/>
</dbReference>
<sequence>MSNYPGHFATTRPDHPAYVMASTDRAVTYKELDDRANQVSQLIRAAGVQEGEHVAFCLENHVDFYPIAWGCAYAGVYWTAMSSRLTHEEMEYILDDCGAKVFITSAYKEDAARTLLGRNPGITHRYILDMDLEGYERLEDAIAAQPAEPLPDPRCEGPDMLYSSGTTGRPKGVKIPLPGTELGTPTALAGVAQLLFGFDEDAVYLSPAPLYHAAPLRFSMGVHRVGGTVVVMDRFDPELALRNIERYRVTTSQWVPTMFVRMLKLPQEIRDRYDVSSLKVAIHAAAPCPVPVKEQMIEWWGPVLHEYYAGTEGNGFVYTNSEDWLAHRGSVGKALTGTIHILDENGDEVPVGSEGTVYFESEASFEYHNDPDKTRDSRDPKGRGWSTLGDIGKLDEDGFLYLTDRKAYMIITGGVNVYPQEAENVLTMHPAVLDVAVIGVPNEDFGEEVKAVVQPAEGHAGTPELASELIAYCREHLADVKCPRSVDFRDELPRHPTGKLYKRLLRDEYWAGHDSRLV</sequence>